<dbReference type="Pfam" id="PF02036">
    <property type="entry name" value="SCP2"/>
    <property type="match status" value="1"/>
</dbReference>
<reference evidence="5 6" key="1">
    <citation type="submission" date="2024-05" db="EMBL/GenBank/DDBJ databases">
        <title>Genome sequencing and assembly of Indian major carp, Cirrhinus mrigala (Hamilton, 1822).</title>
        <authorList>
            <person name="Mohindra V."/>
            <person name="Chowdhury L.M."/>
            <person name="Lal K."/>
            <person name="Jena J.K."/>
        </authorList>
    </citation>
    <scope>NUCLEOTIDE SEQUENCE [LARGE SCALE GENOMIC DNA]</scope>
    <source>
        <strain evidence="5">CM1030</strain>
        <tissue evidence="5">Blood</tissue>
    </source>
</reference>
<comment type="similarity">
    <text evidence="1">Belongs to the short-chain dehydrogenases/reductases (SDR) family.</text>
</comment>
<keyword evidence="2" id="KW-0521">NADP</keyword>
<keyword evidence="6" id="KW-1185">Reference proteome</keyword>
<dbReference type="Proteomes" id="UP001529510">
    <property type="component" value="Unassembled WGS sequence"/>
</dbReference>
<dbReference type="AlphaFoldDB" id="A0ABD0MXW3"/>
<dbReference type="PANTHER" id="PTHR42808:SF3">
    <property type="entry name" value="HYDROXYSTEROID DEHYDROGENASE-LIKE PROTEIN 2"/>
    <property type="match status" value="1"/>
</dbReference>
<feature type="non-terminal residue" evidence="5">
    <location>
        <position position="1"/>
    </location>
</feature>
<evidence type="ECO:0000256" key="3">
    <source>
        <dbReference type="ARBA" id="ARBA00023002"/>
    </source>
</evidence>
<feature type="domain" description="SCP2" evidence="4">
    <location>
        <begin position="9"/>
        <end position="60"/>
    </location>
</feature>
<dbReference type="InterPro" id="IPR036527">
    <property type="entry name" value="SCP2_sterol-bd_dom_sf"/>
</dbReference>
<dbReference type="PANTHER" id="PTHR42808">
    <property type="entry name" value="HYDROXYSTEROID DEHYDROGENASE-LIKE PROTEIN 2"/>
    <property type="match status" value="1"/>
</dbReference>
<dbReference type="InterPro" id="IPR003033">
    <property type="entry name" value="SCP2_sterol-bd_dom"/>
</dbReference>
<evidence type="ECO:0000313" key="5">
    <source>
        <dbReference type="EMBL" id="KAL0154817.1"/>
    </source>
</evidence>
<evidence type="ECO:0000259" key="4">
    <source>
        <dbReference type="Pfam" id="PF02036"/>
    </source>
</evidence>
<comment type="caution">
    <text evidence="5">The sequence shown here is derived from an EMBL/GenBank/DDBJ whole genome shotgun (WGS) entry which is preliminary data.</text>
</comment>
<gene>
    <name evidence="5" type="ORF">M9458_049080</name>
</gene>
<evidence type="ECO:0000313" key="6">
    <source>
        <dbReference type="Proteomes" id="UP001529510"/>
    </source>
</evidence>
<evidence type="ECO:0000256" key="2">
    <source>
        <dbReference type="ARBA" id="ARBA00022857"/>
    </source>
</evidence>
<dbReference type="InterPro" id="IPR051935">
    <property type="entry name" value="HSDL2"/>
</dbReference>
<proteinExistence type="inferred from homology"/>
<dbReference type="GO" id="GO:0016491">
    <property type="term" value="F:oxidoreductase activity"/>
    <property type="evidence" value="ECO:0007669"/>
    <property type="project" value="UniProtKB-KW"/>
</dbReference>
<protein>
    <recommendedName>
        <fullName evidence="4">SCP2 domain-containing protein</fullName>
    </recommendedName>
</protein>
<dbReference type="EMBL" id="JAMKFB020000025">
    <property type="protein sequence ID" value="KAL0154817.1"/>
    <property type="molecule type" value="Genomic_DNA"/>
</dbReference>
<sequence length="65" mass="6967">AGACGAGVPLREPDVSLCMSEQDLLAMFEGSLRPFAAYSSGRLRVQGDLNTAMKLETLIKHLKTT</sequence>
<organism evidence="5 6">
    <name type="scientific">Cirrhinus mrigala</name>
    <name type="common">Mrigala</name>
    <dbReference type="NCBI Taxonomy" id="683832"/>
    <lineage>
        <taxon>Eukaryota</taxon>
        <taxon>Metazoa</taxon>
        <taxon>Chordata</taxon>
        <taxon>Craniata</taxon>
        <taxon>Vertebrata</taxon>
        <taxon>Euteleostomi</taxon>
        <taxon>Actinopterygii</taxon>
        <taxon>Neopterygii</taxon>
        <taxon>Teleostei</taxon>
        <taxon>Ostariophysi</taxon>
        <taxon>Cypriniformes</taxon>
        <taxon>Cyprinidae</taxon>
        <taxon>Labeoninae</taxon>
        <taxon>Labeonini</taxon>
        <taxon>Cirrhinus</taxon>
    </lineage>
</organism>
<keyword evidence="3" id="KW-0560">Oxidoreductase</keyword>
<dbReference type="SUPFAM" id="SSF55718">
    <property type="entry name" value="SCP-like"/>
    <property type="match status" value="1"/>
</dbReference>
<dbReference type="Gene3D" id="3.30.1050.10">
    <property type="entry name" value="SCP2 sterol-binding domain"/>
    <property type="match status" value="1"/>
</dbReference>
<accession>A0ABD0MXW3</accession>
<name>A0ABD0MXW3_CIRMR</name>
<evidence type="ECO:0000256" key="1">
    <source>
        <dbReference type="ARBA" id="ARBA00006484"/>
    </source>
</evidence>